<dbReference type="Pfam" id="PF00168">
    <property type="entry name" value="C2"/>
    <property type="match status" value="2"/>
</dbReference>
<dbReference type="Pfam" id="PF03098">
    <property type="entry name" value="An_peroxidase"/>
    <property type="match status" value="1"/>
</dbReference>
<dbReference type="InterPro" id="IPR010255">
    <property type="entry name" value="Haem_peroxidase_sf"/>
</dbReference>
<feature type="region of interest" description="Disordered" evidence="1">
    <location>
        <begin position="468"/>
        <end position="520"/>
    </location>
</feature>
<dbReference type="InterPro" id="IPR043541">
    <property type="entry name" value="SYT14/14L/16"/>
</dbReference>
<dbReference type="CDD" id="cd08408">
    <property type="entry name" value="C2B_Synaptotagmin-14_16"/>
    <property type="match status" value="1"/>
</dbReference>
<evidence type="ECO:0000259" key="3">
    <source>
        <dbReference type="PROSITE" id="PS50004"/>
    </source>
</evidence>
<dbReference type="PROSITE" id="PS50292">
    <property type="entry name" value="PEROXIDASE_3"/>
    <property type="match status" value="1"/>
</dbReference>
<feature type="chain" id="PRO_5040300201" description="C2 domain-containing protein" evidence="2">
    <location>
        <begin position="18"/>
        <end position="900"/>
    </location>
</feature>
<feature type="compositionally biased region" description="Basic and acidic residues" evidence="1">
    <location>
        <begin position="510"/>
        <end position="520"/>
    </location>
</feature>
<dbReference type="AlphaFoldDB" id="A0A9P0ANB2"/>
<feature type="signal peptide" evidence="2">
    <location>
        <begin position="1"/>
        <end position="17"/>
    </location>
</feature>
<dbReference type="SMART" id="SM00239">
    <property type="entry name" value="C2"/>
    <property type="match status" value="2"/>
</dbReference>
<feature type="region of interest" description="Disordered" evidence="1">
    <location>
        <begin position="568"/>
        <end position="595"/>
    </location>
</feature>
<feature type="domain" description="C2" evidence="3">
    <location>
        <begin position="760"/>
        <end position="895"/>
    </location>
</feature>
<evidence type="ECO:0000313" key="5">
    <source>
        <dbReference type="Proteomes" id="UP001152759"/>
    </source>
</evidence>
<dbReference type="GO" id="GO:0020037">
    <property type="term" value="F:heme binding"/>
    <property type="evidence" value="ECO:0007669"/>
    <property type="project" value="InterPro"/>
</dbReference>
<dbReference type="CDD" id="cd08389">
    <property type="entry name" value="C2A_Synaptotagmin-14_16"/>
    <property type="match status" value="1"/>
</dbReference>
<dbReference type="PANTHER" id="PTHR46129">
    <property type="entry name" value="SYNAPTOTAGMIN 14, ISOFORM D"/>
    <property type="match status" value="1"/>
</dbReference>
<organism evidence="4 5">
    <name type="scientific">Bemisia tabaci</name>
    <name type="common">Sweetpotato whitefly</name>
    <name type="synonym">Aleurodes tabaci</name>
    <dbReference type="NCBI Taxonomy" id="7038"/>
    <lineage>
        <taxon>Eukaryota</taxon>
        <taxon>Metazoa</taxon>
        <taxon>Ecdysozoa</taxon>
        <taxon>Arthropoda</taxon>
        <taxon>Hexapoda</taxon>
        <taxon>Insecta</taxon>
        <taxon>Pterygota</taxon>
        <taxon>Neoptera</taxon>
        <taxon>Paraneoptera</taxon>
        <taxon>Hemiptera</taxon>
        <taxon>Sternorrhyncha</taxon>
        <taxon>Aleyrodoidea</taxon>
        <taxon>Aleyrodidae</taxon>
        <taxon>Aleyrodinae</taxon>
        <taxon>Bemisia</taxon>
    </lineage>
</organism>
<reference evidence="4" key="1">
    <citation type="submission" date="2021-12" db="EMBL/GenBank/DDBJ databases">
        <authorList>
            <person name="King R."/>
        </authorList>
    </citation>
    <scope>NUCLEOTIDE SEQUENCE</scope>
</reference>
<evidence type="ECO:0000313" key="4">
    <source>
        <dbReference type="EMBL" id="CAH0395285.1"/>
    </source>
</evidence>
<dbReference type="PROSITE" id="PS50004">
    <property type="entry name" value="C2"/>
    <property type="match status" value="2"/>
</dbReference>
<dbReference type="FunFam" id="2.60.40.150:FF:000062">
    <property type="entry name" value="synaptotagmin-14 isoform X1"/>
    <property type="match status" value="1"/>
</dbReference>
<feature type="compositionally biased region" description="Low complexity" evidence="1">
    <location>
        <begin position="576"/>
        <end position="586"/>
    </location>
</feature>
<dbReference type="Gene3D" id="1.10.640.10">
    <property type="entry name" value="Haem peroxidase domain superfamily, animal type"/>
    <property type="match status" value="1"/>
</dbReference>
<dbReference type="GO" id="GO:0005543">
    <property type="term" value="F:phospholipid binding"/>
    <property type="evidence" value="ECO:0007669"/>
    <property type="project" value="TreeGrafter"/>
</dbReference>
<feature type="compositionally biased region" description="Low complexity" evidence="1">
    <location>
        <begin position="485"/>
        <end position="498"/>
    </location>
</feature>
<dbReference type="InterPro" id="IPR035892">
    <property type="entry name" value="C2_domain_sf"/>
</dbReference>
<proteinExistence type="predicted"/>
<dbReference type="GO" id="GO:0004601">
    <property type="term" value="F:peroxidase activity"/>
    <property type="evidence" value="ECO:0007669"/>
    <property type="project" value="InterPro"/>
</dbReference>
<accession>A0A9P0ANB2</accession>
<dbReference type="Proteomes" id="UP001152759">
    <property type="component" value="Chromosome 9"/>
</dbReference>
<dbReference type="SUPFAM" id="SSF48113">
    <property type="entry name" value="Heme-dependent peroxidases"/>
    <property type="match status" value="1"/>
</dbReference>
<keyword evidence="2" id="KW-0732">Signal</keyword>
<dbReference type="InterPro" id="IPR019791">
    <property type="entry name" value="Haem_peroxidase_animal"/>
</dbReference>
<dbReference type="GO" id="GO:0006979">
    <property type="term" value="P:response to oxidative stress"/>
    <property type="evidence" value="ECO:0007669"/>
    <property type="project" value="InterPro"/>
</dbReference>
<dbReference type="InterPro" id="IPR000008">
    <property type="entry name" value="C2_dom"/>
</dbReference>
<protein>
    <recommendedName>
        <fullName evidence="3">C2 domain-containing protein</fullName>
    </recommendedName>
</protein>
<dbReference type="SUPFAM" id="SSF49562">
    <property type="entry name" value="C2 domain (Calcium/lipid-binding domain, CaLB)"/>
    <property type="match status" value="2"/>
</dbReference>
<dbReference type="EMBL" id="OU963870">
    <property type="protein sequence ID" value="CAH0395285.1"/>
    <property type="molecule type" value="Genomic_DNA"/>
</dbReference>
<evidence type="ECO:0000256" key="1">
    <source>
        <dbReference type="SAM" id="MobiDB-lite"/>
    </source>
</evidence>
<feature type="domain" description="C2" evidence="3">
    <location>
        <begin position="599"/>
        <end position="722"/>
    </location>
</feature>
<dbReference type="PANTHER" id="PTHR46129:SF2">
    <property type="entry name" value="SYNAPTOTAGMIN 14, ISOFORM D"/>
    <property type="match status" value="1"/>
</dbReference>
<dbReference type="Gene3D" id="2.60.40.150">
    <property type="entry name" value="C2 domain"/>
    <property type="match status" value="2"/>
</dbReference>
<keyword evidence="5" id="KW-1185">Reference proteome</keyword>
<gene>
    <name evidence="4" type="ORF">BEMITA_LOCUS13488</name>
</gene>
<name>A0A9P0ANB2_BEMTA</name>
<sequence>MACSSLVVCLIFWTALQFETQPVILAALENASNGVVYPVKSIQEFISSYSKDWHGLEQSRSRRSMRHIPVIDSHELSATISYAQGLVSKSERHETSISNAGVHVQQGTPAQGQFVDSFPETGALGLAKDALIVAKASQYFSNKHCLRLKIGPEECARQIAELSLSTTPLGRRCSAQYTNLFCSDQYKYRSFDGSCNHRMHPGWGRANTAYRRLIAADYDDGIFTPRGLTRGQEFPSARLLSTSLFYDEDRPDYTRTLAVVHWGQFIAHDLAFTGVSKMLNLDKTVSCCQESGATLSPRHIHSSCIPISVPKDDPFYSKHGQTCMNYVRSLNSMRADCHFGPAEQMNQATHLLDGSMLYGTSQEKAKALRQMSGGKMKTQIDMDGHEYLPVFTPDKKMERCQISRNSSTCYESVRKGASFERELGKQEFGEEVFKRLQMKIKKHHPHEGSKLPSQININVREYKFPHTRDGSGDLISLAEKGRMGRGSCSSSTSGSSTSGEEEHALRHRDSRYTNRPERPDRLLGLARLQDDRAQHCVVTMPQESSMTSPVESCRSTMSPLESPRVVTFGERHRQSSSESRSFSLGSPGTETDDSSLEGHCGYLEVAFAYDAPMRKMTVHILQARGIASADRASLPSAFTHSQVRLQLLPSKKQKHKSKIRHGENPQFVESFMFNRINPEEVNGMGIRVRLYACARMRRVRLIGETVVAFASINLELENNIWLTLEPKVSSSALSILNCDKASLSCSESVAESTISMQHGGVAELLVGLAYNPTTGCLSVEIIKGSHFRNLGMTKAPDTYVKLWLVSSTGVEIAHSKTSVRRGQPNPLFKQTFIFQAALFQLPDVTLMVAVYDRRPMKRKDMLGWFSLGQNSSGEEELAHWDDMRQVNGEQIARWHVLLDT</sequence>
<evidence type="ECO:0000256" key="2">
    <source>
        <dbReference type="SAM" id="SignalP"/>
    </source>
</evidence>
<dbReference type="InterPro" id="IPR037120">
    <property type="entry name" value="Haem_peroxidase_sf_animal"/>
</dbReference>